<accession>A0A098EI64</accession>
<gene>
    <name evidence="1" type="ORF">BN1080_00401</name>
</gene>
<dbReference type="AlphaFoldDB" id="A0A098EI64"/>
<evidence type="ECO:0000313" key="1">
    <source>
        <dbReference type="EMBL" id="CEG21490.1"/>
    </source>
</evidence>
<protein>
    <submittedName>
        <fullName evidence="1">Uncharacterized protein</fullName>
    </submittedName>
</protein>
<dbReference type="EMBL" id="CCXS01000001">
    <property type="protein sequence ID" value="CEG21490.1"/>
    <property type="molecule type" value="Genomic_DNA"/>
</dbReference>
<name>A0A098EI64_9BACL</name>
<dbReference type="Proteomes" id="UP000043699">
    <property type="component" value="Unassembled WGS sequence"/>
</dbReference>
<dbReference type="RefSeq" id="WP_052650019.1">
    <property type="nucleotide sequence ID" value="NZ_CCXS01000001.1"/>
</dbReference>
<dbReference type="STRING" id="1499687.BN1080_00401"/>
<keyword evidence="2" id="KW-1185">Reference proteome</keyword>
<proteinExistence type="predicted"/>
<sequence length="71" mass="8128">MPWLFTQQILQLFYGELSNRISFAAILVVEDVVSAAGYFDPKLPMRPELLITYLSAGIISRMIFLEVEPTY</sequence>
<reference evidence="1 2" key="1">
    <citation type="submission" date="2014-09" db="EMBL/GenBank/DDBJ databases">
        <authorList>
            <person name="Urmite Genomes Urmite Genomes"/>
        </authorList>
    </citation>
    <scope>NUCLEOTIDE SEQUENCE [LARGE SCALE GENOMIC DNA]</scope>
    <source>
        <strain evidence="1 2">ES2</strain>
    </source>
</reference>
<organism evidence="1 2">
    <name type="scientific">Planococcus massiliensis</name>
    <dbReference type="NCBI Taxonomy" id="1499687"/>
    <lineage>
        <taxon>Bacteria</taxon>
        <taxon>Bacillati</taxon>
        <taxon>Bacillota</taxon>
        <taxon>Bacilli</taxon>
        <taxon>Bacillales</taxon>
        <taxon>Caryophanaceae</taxon>
        <taxon>Planococcus</taxon>
    </lineage>
</organism>
<evidence type="ECO:0000313" key="2">
    <source>
        <dbReference type="Proteomes" id="UP000043699"/>
    </source>
</evidence>